<sequence>MSSTSDQTAGLTGVVADNAISPERPIPTMKSPIDGSVLGYAEDKPVHGNGVKEMAPIVELLENAGVSCCMVAEPALIYYGAGRVMTVFLPGASHIQWIVCVPVDKLVQATEIMLQHNGVLEPYRASALRRLSVYAQSLLETLNLVDLDDLVDGMDLTTEWGETNLKLDGTADAAWGRWRADFLNNGEKAEDGDIPQWCFNPPNLLEIWQETTSPEAKQHRQGWKYHPRMATRFRRHNQKDPRLRTRLYC</sequence>
<dbReference type="AlphaFoldDB" id="C4JLZ6"/>
<dbReference type="VEuPathDB" id="FungiDB:UREG_03854"/>
<dbReference type="EMBL" id="CH476616">
    <property type="protein sequence ID" value="EEP79008.1"/>
    <property type="molecule type" value="Genomic_DNA"/>
</dbReference>
<dbReference type="HOGENOM" id="CLU_097663_0_0_1"/>
<evidence type="ECO:0000313" key="2">
    <source>
        <dbReference type="Proteomes" id="UP000002058"/>
    </source>
</evidence>
<organism evidence="1 2">
    <name type="scientific">Uncinocarpus reesii (strain UAMH 1704)</name>
    <dbReference type="NCBI Taxonomy" id="336963"/>
    <lineage>
        <taxon>Eukaryota</taxon>
        <taxon>Fungi</taxon>
        <taxon>Dikarya</taxon>
        <taxon>Ascomycota</taxon>
        <taxon>Pezizomycotina</taxon>
        <taxon>Eurotiomycetes</taxon>
        <taxon>Eurotiomycetidae</taxon>
        <taxon>Onygenales</taxon>
        <taxon>Onygenaceae</taxon>
        <taxon>Uncinocarpus</taxon>
    </lineage>
</organism>
<keyword evidence="2" id="KW-1185">Reference proteome</keyword>
<dbReference type="OMA" id="FKAIGWA"/>
<dbReference type="RefSeq" id="XP_002544337.1">
    <property type="nucleotide sequence ID" value="XM_002544291.1"/>
</dbReference>
<dbReference type="eggNOG" id="ENOG502SSBB">
    <property type="taxonomic scope" value="Eukaryota"/>
</dbReference>
<protein>
    <submittedName>
        <fullName evidence="1">Uncharacterized protein</fullName>
    </submittedName>
</protein>
<dbReference type="GeneID" id="8441451"/>
<reference evidence="2" key="1">
    <citation type="journal article" date="2009" name="Genome Res.">
        <title>Comparative genomic analyses of the human fungal pathogens Coccidioides and their relatives.</title>
        <authorList>
            <person name="Sharpton T.J."/>
            <person name="Stajich J.E."/>
            <person name="Rounsley S.D."/>
            <person name="Gardner M.J."/>
            <person name="Wortman J.R."/>
            <person name="Jordar V.S."/>
            <person name="Maiti R."/>
            <person name="Kodira C.D."/>
            <person name="Neafsey D.E."/>
            <person name="Zeng Q."/>
            <person name="Hung C.-Y."/>
            <person name="McMahan C."/>
            <person name="Muszewska A."/>
            <person name="Grynberg M."/>
            <person name="Mandel M.A."/>
            <person name="Kellner E.M."/>
            <person name="Barker B.M."/>
            <person name="Galgiani J.N."/>
            <person name="Orbach M.J."/>
            <person name="Kirkland T.N."/>
            <person name="Cole G.T."/>
            <person name="Henn M.R."/>
            <person name="Birren B.W."/>
            <person name="Taylor J.W."/>
        </authorList>
    </citation>
    <scope>NUCLEOTIDE SEQUENCE [LARGE SCALE GENOMIC DNA]</scope>
    <source>
        <strain evidence="2">UAMH 1704</strain>
    </source>
</reference>
<gene>
    <name evidence="1" type="ORF">UREG_03854</name>
</gene>
<dbReference type="InParanoid" id="C4JLZ6"/>
<name>C4JLZ6_UNCRE</name>
<dbReference type="Proteomes" id="UP000002058">
    <property type="component" value="Unassembled WGS sequence"/>
</dbReference>
<dbReference type="KEGG" id="ure:UREG_03854"/>
<dbReference type="OrthoDB" id="3259529at2759"/>
<accession>C4JLZ6</accession>
<evidence type="ECO:0000313" key="1">
    <source>
        <dbReference type="EMBL" id="EEP79008.1"/>
    </source>
</evidence>
<proteinExistence type="predicted"/>